<dbReference type="SUPFAM" id="SSF56349">
    <property type="entry name" value="DNA breaking-rejoining enzymes"/>
    <property type="match status" value="1"/>
</dbReference>
<name>A0ABP7I584_9ACTN</name>
<feature type="compositionally biased region" description="Low complexity" evidence="2">
    <location>
        <begin position="186"/>
        <end position="207"/>
    </location>
</feature>
<evidence type="ECO:0000256" key="1">
    <source>
        <dbReference type="ARBA" id="ARBA00023125"/>
    </source>
</evidence>
<dbReference type="InterPro" id="IPR004107">
    <property type="entry name" value="Integrase_SAM-like_N"/>
</dbReference>
<sequence>MASIAKRDNGQWRARYRDGTGKEYAGHFDRKVDAQRWLDEQTAKLVAGTHVSPRQARVTVGEWCDTWLEGYRGKRKSTVRQAEVHIARIRATFGHMQLNAVRPSHVRTWCAQLAAEGLADSYIYALHPDSLSCLLTPSMTDWFLGHRALGGLRRSRASSGRTSARPTRCGRSTTRCPSTCARRRSSGPSPASGSPRRAACASRTSTSCAESFRRPCSTRASR</sequence>
<reference evidence="5" key="1">
    <citation type="journal article" date="2019" name="Int. J. Syst. Evol. Microbiol.">
        <title>The Global Catalogue of Microorganisms (GCM) 10K type strain sequencing project: providing services to taxonomists for standard genome sequencing and annotation.</title>
        <authorList>
            <consortium name="The Broad Institute Genomics Platform"/>
            <consortium name="The Broad Institute Genome Sequencing Center for Infectious Disease"/>
            <person name="Wu L."/>
            <person name="Ma J."/>
        </authorList>
    </citation>
    <scope>NUCLEOTIDE SEQUENCE [LARGE SCALE GENOMIC DNA]</scope>
    <source>
        <strain evidence="5">JCM 16953</strain>
    </source>
</reference>
<evidence type="ECO:0000313" key="5">
    <source>
        <dbReference type="Proteomes" id="UP001501821"/>
    </source>
</evidence>
<dbReference type="Pfam" id="PF14659">
    <property type="entry name" value="Phage_int_SAM_3"/>
    <property type="match status" value="1"/>
</dbReference>
<evidence type="ECO:0000259" key="3">
    <source>
        <dbReference type="Pfam" id="PF14659"/>
    </source>
</evidence>
<accession>A0ABP7I584</accession>
<comment type="caution">
    <text evidence="4">The sequence shown here is derived from an EMBL/GenBank/DDBJ whole genome shotgun (WGS) entry which is preliminary data.</text>
</comment>
<proteinExistence type="predicted"/>
<dbReference type="Gene3D" id="1.10.150.130">
    <property type="match status" value="1"/>
</dbReference>
<evidence type="ECO:0000256" key="2">
    <source>
        <dbReference type="SAM" id="MobiDB-lite"/>
    </source>
</evidence>
<evidence type="ECO:0000313" key="4">
    <source>
        <dbReference type="EMBL" id="GAA3810986.1"/>
    </source>
</evidence>
<gene>
    <name evidence="4" type="ORF">GCM10022242_11850</name>
</gene>
<dbReference type="Proteomes" id="UP001501821">
    <property type="component" value="Unassembled WGS sequence"/>
</dbReference>
<keyword evidence="5" id="KW-1185">Reference proteome</keyword>
<dbReference type="RefSeq" id="WP_344773310.1">
    <property type="nucleotide sequence ID" value="NZ_BAABAH010000003.1"/>
</dbReference>
<protein>
    <recommendedName>
        <fullName evidence="3">Integrase SAM-like N-terminal domain-containing protein</fullName>
    </recommendedName>
</protein>
<dbReference type="InterPro" id="IPR010998">
    <property type="entry name" value="Integrase_recombinase_N"/>
</dbReference>
<keyword evidence="1" id="KW-0238">DNA-binding</keyword>
<organism evidence="4 5">
    <name type="scientific">Nocardioides panacisoli</name>
    <dbReference type="NCBI Taxonomy" id="627624"/>
    <lineage>
        <taxon>Bacteria</taxon>
        <taxon>Bacillati</taxon>
        <taxon>Actinomycetota</taxon>
        <taxon>Actinomycetes</taxon>
        <taxon>Propionibacteriales</taxon>
        <taxon>Nocardioidaceae</taxon>
        <taxon>Nocardioides</taxon>
    </lineage>
</organism>
<dbReference type="EMBL" id="BAABAH010000003">
    <property type="protein sequence ID" value="GAA3810986.1"/>
    <property type="molecule type" value="Genomic_DNA"/>
</dbReference>
<feature type="compositionally biased region" description="Low complexity" evidence="2">
    <location>
        <begin position="154"/>
        <end position="165"/>
    </location>
</feature>
<dbReference type="InterPro" id="IPR011010">
    <property type="entry name" value="DNA_brk_join_enz"/>
</dbReference>
<feature type="domain" description="Integrase SAM-like N-terminal" evidence="3">
    <location>
        <begin position="59"/>
        <end position="111"/>
    </location>
</feature>
<feature type="region of interest" description="Disordered" evidence="2">
    <location>
        <begin position="154"/>
        <end position="207"/>
    </location>
</feature>